<evidence type="ECO:0000313" key="1">
    <source>
        <dbReference type="EMBL" id="KAF2634300.1"/>
    </source>
</evidence>
<evidence type="ECO:0000313" key="2">
    <source>
        <dbReference type="Proteomes" id="UP000799753"/>
    </source>
</evidence>
<dbReference type="Proteomes" id="UP000799753">
    <property type="component" value="Unassembled WGS sequence"/>
</dbReference>
<reference evidence="1" key="1">
    <citation type="journal article" date="2020" name="Stud. Mycol.">
        <title>101 Dothideomycetes genomes: a test case for predicting lifestyles and emergence of pathogens.</title>
        <authorList>
            <person name="Haridas S."/>
            <person name="Albert R."/>
            <person name="Binder M."/>
            <person name="Bloem J."/>
            <person name="Labutti K."/>
            <person name="Salamov A."/>
            <person name="Andreopoulos B."/>
            <person name="Baker S."/>
            <person name="Barry K."/>
            <person name="Bills G."/>
            <person name="Bluhm B."/>
            <person name="Cannon C."/>
            <person name="Castanera R."/>
            <person name="Culley D."/>
            <person name="Daum C."/>
            <person name="Ezra D."/>
            <person name="Gonzalez J."/>
            <person name="Henrissat B."/>
            <person name="Kuo A."/>
            <person name="Liang C."/>
            <person name="Lipzen A."/>
            <person name="Lutzoni F."/>
            <person name="Magnuson J."/>
            <person name="Mondo S."/>
            <person name="Nolan M."/>
            <person name="Ohm R."/>
            <person name="Pangilinan J."/>
            <person name="Park H.-J."/>
            <person name="Ramirez L."/>
            <person name="Alfaro M."/>
            <person name="Sun H."/>
            <person name="Tritt A."/>
            <person name="Yoshinaga Y."/>
            <person name="Zwiers L.-H."/>
            <person name="Turgeon B."/>
            <person name="Goodwin S."/>
            <person name="Spatafora J."/>
            <person name="Crous P."/>
            <person name="Grigoriev I."/>
        </authorList>
    </citation>
    <scope>NUCLEOTIDE SEQUENCE</scope>
    <source>
        <strain evidence="1">CBS 473.64</strain>
    </source>
</reference>
<accession>A0A6A6RGG9</accession>
<organism evidence="1 2">
    <name type="scientific">Massarina eburnea CBS 473.64</name>
    <dbReference type="NCBI Taxonomy" id="1395130"/>
    <lineage>
        <taxon>Eukaryota</taxon>
        <taxon>Fungi</taxon>
        <taxon>Dikarya</taxon>
        <taxon>Ascomycota</taxon>
        <taxon>Pezizomycotina</taxon>
        <taxon>Dothideomycetes</taxon>
        <taxon>Pleosporomycetidae</taxon>
        <taxon>Pleosporales</taxon>
        <taxon>Massarineae</taxon>
        <taxon>Massarinaceae</taxon>
        <taxon>Massarina</taxon>
    </lineage>
</organism>
<dbReference type="EMBL" id="MU006841">
    <property type="protein sequence ID" value="KAF2634300.1"/>
    <property type="molecule type" value="Genomic_DNA"/>
</dbReference>
<name>A0A6A6RGG9_9PLEO</name>
<proteinExistence type="predicted"/>
<gene>
    <name evidence="1" type="ORF">P280DRAFT_279092</name>
</gene>
<keyword evidence="2" id="KW-1185">Reference proteome</keyword>
<dbReference type="AlphaFoldDB" id="A0A6A6RGG9"/>
<sequence length="78" mass="8768">MLHRLHHFHQLSFPSPVPCIFPAATSSAQITPSSADYLTRSRWPRTLDGVSPNPYQRFITALIYTLCTFHTAVHTTGT</sequence>
<protein>
    <submittedName>
        <fullName evidence="1">Uncharacterized protein</fullName>
    </submittedName>
</protein>